<dbReference type="AlphaFoldDB" id="A0A6J8AVE7"/>
<evidence type="ECO:0000256" key="2">
    <source>
        <dbReference type="ARBA" id="ARBA00022737"/>
    </source>
</evidence>
<evidence type="ECO:0000313" key="4">
    <source>
        <dbReference type="EMBL" id="CAC5374763.1"/>
    </source>
</evidence>
<dbReference type="Pfam" id="PF13855">
    <property type="entry name" value="LRR_8"/>
    <property type="match status" value="2"/>
</dbReference>
<dbReference type="PANTHER" id="PTHR45712">
    <property type="entry name" value="AGAP008170-PA"/>
    <property type="match status" value="1"/>
</dbReference>
<dbReference type="InterPro" id="IPR003591">
    <property type="entry name" value="Leu-rich_rpt_typical-subtyp"/>
</dbReference>
<feature type="chain" id="PRO_5027087467" description="LRRNT domain-containing protein" evidence="3">
    <location>
        <begin position="18"/>
        <end position="450"/>
    </location>
</feature>
<accession>A0A6J8AVE7</accession>
<dbReference type="EMBL" id="CACVKT020002054">
    <property type="protein sequence ID" value="CAC5374763.1"/>
    <property type="molecule type" value="Genomic_DNA"/>
</dbReference>
<sequence>MKAALIVLVSLTGVIYGVLQKTNGTCQFNRQCFCYHGNHHLLVDCSNRYLNRIPNFPSTVDILNLHNNSLKIIPDKAFENLHELLELDISSNKLTIIRSDAFVGLHNLKRLILEDNRLNDFYSYSFGVFKSLVSLVYLNIKFNGNNEYSIIPDYAILDLVNLESLELDAFDLPLNVFVFGDGFSRLPSLKRIKTGVCKMNTVNNETFSNMPHLEFIDLSQCSILHYDAGTLSNRTQLIYLDMSNVYFLFEYFRKFIEEDIQSSKVKILKITGIVRQAAELPLCFFQTLNNTGIEFLYMDNNSFVEAYNDRMEMCNAVPTTLKLLDFSNNKLTKFYFEIPYLFTLNLKNNTLGQYLGQNSYMDNKTGISQLEMIDLSFNQIISLSFTIFHCQPNLKTINLSHNFLSNITFDLSHNINLQLLNLSSNRIKLFEKETMELVSSIAKNSKLKLT</sequence>
<dbReference type="Proteomes" id="UP000507470">
    <property type="component" value="Unassembled WGS sequence"/>
</dbReference>
<organism evidence="4 5">
    <name type="scientific">Mytilus coruscus</name>
    <name type="common">Sea mussel</name>
    <dbReference type="NCBI Taxonomy" id="42192"/>
    <lineage>
        <taxon>Eukaryota</taxon>
        <taxon>Metazoa</taxon>
        <taxon>Spiralia</taxon>
        <taxon>Lophotrochozoa</taxon>
        <taxon>Mollusca</taxon>
        <taxon>Bivalvia</taxon>
        <taxon>Autobranchia</taxon>
        <taxon>Pteriomorphia</taxon>
        <taxon>Mytilida</taxon>
        <taxon>Mytiloidea</taxon>
        <taxon>Mytilidae</taxon>
        <taxon>Mytilinae</taxon>
        <taxon>Mytilus</taxon>
    </lineage>
</organism>
<evidence type="ECO:0000256" key="1">
    <source>
        <dbReference type="ARBA" id="ARBA00022614"/>
    </source>
</evidence>
<keyword evidence="1" id="KW-0433">Leucine-rich repeat</keyword>
<keyword evidence="5" id="KW-1185">Reference proteome</keyword>
<protein>
    <recommendedName>
        <fullName evidence="6">LRRNT domain-containing protein</fullName>
    </recommendedName>
</protein>
<dbReference type="SMART" id="SM00369">
    <property type="entry name" value="LRR_TYP"/>
    <property type="match status" value="6"/>
</dbReference>
<evidence type="ECO:0000256" key="3">
    <source>
        <dbReference type="SAM" id="SignalP"/>
    </source>
</evidence>
<proteinExistence type="predicted"/>
<keyword evidence="2" id="KW-0677">Repeat</keyword>
<feature type="signal peptide" evidence="3">
    <location>
        <begin position="1"/>
        <end position="17"/>
    </location>
</feature>
<gene>
    <name evidence="4" type="ORF">MCOR_12037</name>
</gene>
<name>A0A6J8AVE7_MYTCO</name>
<dbReference type="InterPro" id="IPR001611">
    <property type="entry name" value="Leu-rich_rpt"/>
</dbReference>
<dbReference type="SUPFAM" id="SSF52047">
    <property type="entry name" value="RNI-like"/>
    <property type="match status" value="1"/>
</dbReference>
<dbReference type="PANTHER" id="PTHR45712:SF22">
    <property type="entry name" value="INSULIN-LIKE GROWTH FACTOR-BINDING PROTEIN COMPLEX ACID LABILE SUBUNIT"/>
    <property type="match status" value="1"/>
</dbReference>
<keyword evidence="3" id="KW-0732">Signal</keyword>
<dbReference type="Gene3D" id="3.80.10.10">
    <property type="entry name" value="Ribonuclease Inhibitor"/>
    <property type="match status" value="2"/>
</dbReference>
<evidence type="ECO:0008006" key="6">
    <source>
        <dbReference type="Google" id="ProtNLM"/>
    </source>
</evidence>
<dbReference type="InterPro" id="IPR050333">
    <property type="entry name" value="SLRP"/>
</dbReference>
<dbReference type="PROSITE" id="PS51450">
    <property type="entry name" value="LRR"/>
    <property type="match status" value="1"/>
</dbReference>
<dbReference type="OrthoDB" id="8195690at2759"/>
<dbReference type="InterPro" id="IPR032675">
    <property type="entry name" value="LRR_dom_sf"/>
</dbReference>
<evidence type="ECO:0000313" key="5">
    <source>
        <dbReference type="Proteomes" id="UP000507470"/>
    </source>
</evidence>
<reference evidence="4 5" key="1">
    <citation type="submission" date="2020-06" db="EMBL/GenBank/DDBJ databases">
        <authorList>
            <person name="Li R."/>
            <person name="Bekaert M."/>
        </authorList>
    </citation>
    <scope>NUCLEOTIDE SEQUENCE [LARGE SCALE GENOMIC DNA]</scope>
    <source>
        <strain evidence="5">wild</strain>
    </source>
</reference>